<evidence type="ECO:0000313" key="3">
    <source>
        <dbReference type="Proteomes" id="UP000034406"/>
    </source>
</evidence>
<reference evidence="2 3" key="1">
    <citation type="journal article" date="2015" name="Nature">
        <title>rRNA introns, odd ribosomes, and small enigmatic genomes across a large radiation of phyla.</title>
        <authorList>
            <person name="Brown C.T."/>
            <person name="Hug L.A."/>
            <person name="Thomas B.C."/>
            <person name="Sharon I."/>
            <person name="Castelle C.J."/>
            <person name="Singh A."/>
            <person name="Wilkins M.J."/>
            <person name="Williams K.H."/>
            <person name="Banfield J.F."/>
        </authorList>
    </citation>
    <scope>NUCLEOTIDE SEQUENCE [LARGE SCALE GENOMIC DNA]</scope>
</reference>
<dbReference type="InterPro" id="IPR006675">
    <property type="entry name" value="HDIG_dom"/>
</dbReference>
<dbReference type="SUPFAM" id="SSF109604">
    <property type="entry name" value="HD-domain/PDEase-like"/>
    <property type="match status" value="1"/>
</dbReference>
<gene>
    <name evidence="2" type="ORF">US90_C0014G0014</name>
</gene>
<dbReference type="EMBL" id="LBUT01000014">
    <property type="protein sequence ID" value="KKQ69622.1"/>
    <property type="molecule type" value="Genomic_DNA"/>
</dbReference>
<dbReference type="Gene3D" id="1.10.3210.10">
    <property type="entry name" value="Hypothetical protein af1432"/>
    <property type="match status" value="1"/>
</dbReference>
<proteinExistence type="predicted"/>
<evidence type="ECO:0000313" key="2">
    <source>
        <dbReference type="EMBL" id="KKQ69622.1"/>
    </source>
</evidence>
<dbReference type="AlphaFoldDB" id="A0A0G0JSK9"/>
<dbReference type="CDD" id="cd00077">
    <property type="entry name" value="HDc"/>
    <property type="match status" value="1"/>
</dbReference>
<dbReference type="InterPro" id="IPR006674">
    <property type="entry name" value="HD_domain"/>
</dbReference>
<feature type="domain" description="HD" evidence="1">
    <location>
        <begin position="38"/>
        <end position="157"/>
    </location>
</feature>
<dbReference type="Pfam" id="PF01966">
    <property type="entry name" value="HD"/>
    <property type="match status" value="1"/>
</dbReference>
<evidence type="ECO:0000259" key="1">
    <source>
        <dbReference type="Pfam" id="PF01966"/>
    </source>
</evidence>
<comment type="caution">
    <text evidence="2">The sequence shown here is derived from an EMBL/GenBank/DDBJ whole genome shotgun (WGS) entry which is preliminary data.</text>
</comment>
<accession>A0A0G0JSK9</accession>
<name>A0A0G0JSK9_9BACT</name>
<organism evidence="2 3">
    <name type="scientific">Candidatus Shapirobacteria bacterium GW2011_GWE2_38_30</name>
    <dbReference type="NCBI Taxonomy" id="1618490"/>
    <lineage>
        <taxon>Bacteria</taxon>
        <taxon>Candidatus Shapironibacteriota</taxon>
    </lineage>
</organism>
<protein>
    <recommendedName>
        <fullName evidence="1">HD domain-containing protein</fullName>
    </recommendedName>
</protein>
<dbReference type="Proteomes" id="UP000034406">
    <property type="component" value="Unassembled WGS sequence"/>
</dbReference>
<dbReference type="STRING" id="1618490.US90_C0014G0014"/>
<dbReference type="NCBIfam" id="TIGR00277">
    <property type="entry name" value="HDIG"/>
    <property type="match status" value="1"/>
</dbReference>
<sequence>MTRGKSLQYTFVGMDKALALHRKIGLKKFPEKVVEIIWTHCKIVADICMVVADKFEANGGKNVDREMLFSGALVHDIGAYKCFDKRFIPKKNYMRHQYEGWKILKNEGWDERIANMALRHTPLLDFQLKNLSMKFKEEEIKPQNLEEEILAYADIFHSKGRPRFNEFEQYVSFLDSIDKRCSEIAREYREKFGEFDTKIWEANYLVWHRDVNKWIDDFKVSREI</sequence>
<dbReference type="InterPro" id="IPR003607">
    <property type="entry name" value="HD/PDEase_dom"/>
</dbReference>